<gene>
    <name evidence="2" type="ORF">OJAV_G00057850</name>
</gene>
<organism evidence="2 3">
    <name type="scientific">Oryzias javanicus</name>
    <name type="common">Javanese ricefish</name>
    <name type="synonym">Aplocheilus javanicus</name>
    <dbReference type="NCBI Taxonomy" id="123683"/>
    <lineage>
        <taxon>Eukaryota</taxon>
        <taxon>Metazoa</taxon>
        <taxon>Chordata</taxon>
        <taxon>Craniata</taxon>
        <taxon>Vertebrata</taxon>
        <taxon>Euteleostomi</taxon>
        <taxon>Actinopterygii</taxon>
        <taxon>Neopterygii</taxon>
        <taxon>Teleostei</taxon>
        <taxon>Neoteleostei</taxon>
        <taxon>Acanthomorphata</taxon>
        <taxon>Ovalentaria</taxon>
        <taxon>Atherinomorphae</taxon>
        <taxon>Beloniformes</taxon>
        <taxon>Adrianichthyidae</taxon>
        <taxon>Oryziinae</taxon>
        <taxon>Oryzias</taxon>
    </lineage>
</organism>
<evidence type="ECO:0000256" key="1">
    <source>
        <dbReference type="SAM" id="MobiDB-lite"/>
    </source>
</evidence>
<feature type="region of interest" description="Disordered" evidence="1">
    <location>
        <begin position="32"/>
        <end position="111"/>
    </location>
</feature>
<evidence type="ECO:0000313" key="2">
    <source>
        <dbReference type="EMBL" id="RVE72055.1"/>
    </source>
</evidence>
<dbReference type="EMBL" id="CM012442">
    <property type="protein sequence ID" value="RVE72055.1"/>
    <property type="molecule type" value="Genomic_DNA"/>
</dbReference>
<dbReference type="Proteomes" id="UP000283210">
    <property type="component" value="Chromosome 6"/>
</dbReference>
<protein>
    <submittedName>
        <fullName evidence="2">Uncharacterized protein</fullName>
    </submittedName>
</protein>
<keyword evidence="3" id="KW-1185">Reference proteome</keyword>
<reference evidence="2 3" key="2">
    <citation type="submission" date="2019-01" db="EMBL/GenBank/DDBJ databases">
        <title>A chromosome length genome reference of the Java medaka (oryzias javanicus).</title>
        <authorList>
            <person name="Herpin A."/>
            <person name="Takehana Y."/>
            <person name="Naruse K."/>
            <person name="Ansai S."/>
            <person name="Kawaguchi M."/>
        </authorList>
    </citation>
    <scope>NUCLEOTIDE SEQUENCE [LARGE SCALE GENOMIC DNA]</scope>
    <source>
        <strain evidence="2">RS831</strain>
        <tissue evidence="2">Whole body</tissue>
    </source>
</reference>
<feature type="compositionally biased region" description="Polar residues" evidence="1">
    <location>
        <begin position="53"/>
        <end position="62"/>
    </location>
</feature>
<dbReference type="AlphaFoldDB" id="A0A437DAZ6"/>
<accession>A0A437DAZ6</accession>
<sequence length="230" mass="25287">MQEKNSELTTCRHHCPEELLLFLKVRRTSVRIPPSVSEGGTSARSIPPPQEQGPRSTPSQEGGSACPAWRSSSSRPSSSGPGSSVDCIPTLRPGPTPNHGPKSAGPAPGDDIHTVGGVGRCSDGFLLGGSFALTRWSFRFLFFRNAAISLRSCPRKVLKTPLRKVRVYPLLDRAEKSVTVTCLKSSLCVQILWNLSSWDFTRPAKDACRERSFRRGPVRRRKEWLLFSGT</sequence>
<reference evidence="2 3" key="1">
    <citation type="submission" date="2018-11" db="EMBL/GenBank/DDBJ databases">
        <authorList>
            <person name="Lopez-Roques C."/>
            <person name="Donnadieu C."/>
            <person name="Bouchez O."/>
            <person name="Klopp C."/>
            <person name="Cabau C."/>
            <person name="Zahm M."/>
        </authorList>
    </citation>
    <scope>NUCLEOTIDE SEQUENCE [LARGE SCALE GENOMIC DNA]</scope>
    <source>
        <strain evidence="2">RS831</strain>
        <tissue evidence="2">Whole body</tissue>
    </source>
</reference>
<proteinExistence type="predicted"/>
<name>A0A437DAZ6_ORYJA</name>
<evidence type="ECO:0000313" key="3">
    <source>
        <dbReference type="Proteomes" id="UP000283210"/>
    </source>
</evidence>
<feature type="compositionally biased region" description="Low complexity" evidence="1">
    <location>
        <begin position="70"/>
        <end position="84"/>
    </location>
</feature>